<reference evidence="1 2" key="1">
    <citation type="journal article" date="2012" name="PLoS Pathog.">
        <title>Diverse lifestyles and strategies of plant pathogenesis encoded in the genomes of eighteen Dothideomycetes fungi.</title>
        <authorList>
            <person name="Ohm R.A."/>
            <person name="Feau N."/>
            <person name="Henrissat B."/>
            <person name="Schoch C.L."/>
            <person name="Horwitz B.A."/>
            <person name="Barry K.W."/>
            <person name="Condon B.J."/>
            <person name="Copeland A.C."/>
            <person name="Dhillon B."/>
            <person name="Glaser F."/>
            <person name="Hesse C.N."/>
            <person name="Kosti I."/>
            <person name="LaButti K."/>
            <person name="Lindquist E.A."/>
            <person name="Lucas S."/>
            <person name="Salamov A.A."/>
            <person name="Bradshaw R.E."/>
            <person name="Ciuffetti L."/>
            <person name="Hamelin R.C."/>
            <person name="Kema G.H.J."/>
            <person name="Lawrence C."/>
            <person name="Scott J.A."/>
            <person name="Spatafora J.W."/>
            <person name="Turgeon B.G."/>
            <person name="de Wit P.J.G.M."/>
            <person name="Zhong S."/>
            <person name="Goodwin S.B."/>
            <person name="Grigoriev I.V."/>
        </authorList>
    </citation>
    <scope>NUCLEOTIDE SEQUENCE [LARGE SCALE GENOMIC DNA]</scope>
    <source>
        <strain evidence="1 2">SO2202</strain>
    </source>
</reference>
<evidence type="ECO:0000313" key="2">
    <source>
        <dbReference type="Proteomes" id="UP000016931"/>
    </source>
</evidence>
<name>N1QN50_SPHMS</name>
<dbReference type="OrthoDB" id="3682664at2759"/>
<dbReference type="HOGENOM" id="CLU_1731103_0_0_1"/>
<dbReference type="STRING" id="692275.N1QN50"/>
<dbReference type="GeneID" id="27905749"/>
<keyword evidence="2" id="KW-1185">Reference proteome</keyword>
<dbReference type="Proteomes" id="UP000016931">
    <property type="component" value="Unassembled WGS sequence"/>
</dbReference>
<dbReference type="RefSeq" id="XP_016766013.1">
    <property type="nucleotide sequence ID" value="XM_016908612.1"/>
</dbReference>
<accession>N1QN50</accession>
<gene>
    <name evidence="1" type="ORF">SEPMUDRAFT_35545</name>
</gene>
<dbReference type="AlphaFoldDB" id="N1QN50"/>
<evidence type="ECO:0000313" key="1">
    <source>
        <dbReference type="EMBL" id="EMF17892.1"/>
    </source>
</evidence>
<dbReference type="EMBL" id="KB456260">
    <property type="protein sequence ID" value="EMF17892.1"/>
    <property type="molecule type" value="Genomic_DNA"/>
</dbReference>
<proteinExistence type="predicted"/>
<organism evidence="1 2">
    <name type="scientific">Sphaerulina musiva (strain SO2202)</name>
    <name type="common">Poplar stem canker fungus</name>
    <name type="synonym">Septoria musiva</name>
    <dbReference type="NCBI Taxonomy" id="692275"/>
    <lineage>
        <taxon>Eukaryota</taxon>
        <taxon>Fungi</taxon>
        <taxon>Dikarya</taxon>
        <taxon>Ascomycota</taxon>
        <taxon>Pezizomycotina</taxon>
        <taxon>Dothideomycetes</taxon>
        <taxon>Dothideomycetidae</taxon>
        <taxon>Mycosphaerellales</taxon>
        <taxon>Mycosphaerellaceae</taxon>
        <taxon>Sphaerulina</taxon>
    </lineage>
</organism>
<protein>
    <submittedName>
        <fullName evidence="1">Uncharacterized protein</fullName>
    </submittedName>
</protein>
<sequence>MTTTATEAATIAAEAEAEAEATSVVQVNNFCRKSYWVTVMNGTFGVEGNGTWELPSAWAYETPIHGKGKTPKLILGYTTSANQLWWSIYSLDGEVGDLGFNVTSPARKTTSSSTTPDICGNAVWYEVLNHNCTDDGEVRLMLNLCV</sequence>